<organism evidence="1 2">
    <name type="scientific">Carboxydocella sporoproducens DSM 16521</name>
    <dbReference type="NCBI Taxonomy" id="1121270"/>
    <lineage>
        <taxon>Bacteria</taxon>
        <taxon>Bacillati</taxon>
        <taxon>Bacillota</taxon>
        <taxon>Clostridia</taxon>
        <taxon>Eubacteriales</taxon>
        <taxon>Clostridiales Family XVI. Incertae Sedis</taxon>
        <taxon>Carboxydocella</taxon>
    </lineage>
</organism>
<evidence type="ECO:0000313" key="1">
    <source>
        <dbReference type="EMBL" id="SKA19749.1"/>
    </source>
</evidence>
<gene>
    <name evidence="1" type="ORF">SAMN02745885_02286</name>
</gene>
<accession>A0A1T4RUU4</accession>
<evidence type="ECO:0000313" key="2">
    <source>
        <dbReference type="Proteomes" id="UP000189933"/>
    </source>
</evidence>
<keyword evidence="2" id="KW-1185">Reference proteome</keyword>
<dbReference type="RefSeq" id="WP_078666290.1">
    <property type="nucleotide sequence ID" value="NZ_FUXM01000036.1"/>
</dbReference>
<protein>
    <submittedName>
        <fullName evidence="1">Uncharacterized protein</fullName>
    </submittedName>
</protein>
<name>A0A1T4RUU4_9FIRM</name>
<dbReference type="Proteomes" id="UP000189933">
    <property type="component" value="Unassembled WGS sequence"/>
</dbReference>
<reference evidence="2" key="1">
    <citation type="submission" date="2017-02" db="EMBL/GenBank/DDBJ databases">
        <authorList>
            <person name="Varghese N."/>
            <person name="Submissions S."/>
        </authorList>
    </citation>
    <scope>NUCLEOTIDE SEQUENCE [LARGE SCALE GENOMIC DNA]</scope>
    <source>
        <strain evidence="2">DSM 16521</strain>
    </source>
</reference>
<proteinExistence type="predicted"/>
<dbReference type="EMBL" id="FUXM01000036">
    <property type="protein sequence ID" value="SKA19749.1"/>
    <property type="molecule type" value="Genomic_DNA"/>
</dbReference>
<dbReference type="AlphaFoldDB" id="A0A1T4RUU4"/>
<sequence length="74" mass="8680">MQKLVLVLALTVTFWGVATAYSVFVHWVKPPADPWQRTVQGLERSFKKVEKRLTVELAARRALLKYWRKEDGHE</sequence>